<evidence type="ECO:0000313" key="1">
    <source>
        <dbReference type="EMBL" id="OEJ68601.1"/>
    </source>
</evidence>
<dbReference type="PANTHER" id="PTHR43434:SF24">
    <property type="entry name" value="HYDROLASE-RELATED"/>
    <property type="match status" value="1"/>
</dbReference>
<comment type="caution">
    <text evidence="1">The sequence shown here is derived from an EMBL/GenBank/DDBJ whole genome shotgun (WGS) entry which is preliminary data.</text>
</comment>
<dbReference type="Gene3D" id="3.40.50.1000">
    <property type="entry name" value="HAD superfamily/HAD-like"/>
    <property type="match status" value="1"/>
</dbReference>
<dbReference type="NCBIfam" id="TIGR01549">
    <property type="entry name" value="HAD-SF-IA-v1"/>
    <property type="match status" value="1"/>
</dbReference>
<dbReference type="InterPro" id="IPR041492">
    <property type="entry name" value="HAD_2"/>
</dbReference>
<dbReference type="SUPFAM" id="SSF56784">
    <property type="entry name" value="HAD-like"/>
    <property type="match status" value="1"/>
</dbReference>
<dbReference type="GO" id="GO:0008967">
    <property type="term" value="F:phosphoglycolate phosphatase activity"/>
    <property type="evidence" value="ECO:0007669"/>
    <property type="project" value="TreeGrafter"/>
</dbReference>
<sequence length="225" mass="24306">MRDTPLRLAVFDCDGTLVDSQHSIVASMHAAFAHHGFDLPSAETVRRVVGLPLDVAIRRLAPDVDEAFSLEVSETYKASFFQLRQAGGVVEPLFDGIEAVLDSLDKAGWLMGVATGKSQRGLVATLNQHNLLRRFVTHQTADIAQGKPHPDMMFKAMTETGVLALHTVMIGDTTFDIEMAKNAGVQSIGVAWGYHERTELLDAGATCVVSTADELTEAVLAMAQD</sequence>
<dbReference type="SFLD" id="SFLDG01135">
    <property type="entry name" value="C1.5.6:_HAD__Beta-PGM__Phospha"/>
    <property type="match status" value="1"/>
</dbReference>
<organism evidence="1 2">
    <name type="scientific">Magnetovibrio blakemorei</name>
    <dbReference type="NCBI Taxonomy" id="28181"/>
    <lineage>
        <taxon>Bacteria</taxon>
        <taxon>Pseudomonadati</taxon>
        <taxon>Pseudomonadota</taxon>
        <taxon>Alphaproteobacteria</taxon>
        <taxon>Rhodospirillales</taxon>
        <taxon>Magnetovibrionaceae</taxon>
        <taxon>Magnetovibrio</taxon>
    </lineage>
</organism>
<dbReference type="Pfam" id="PF13419">
    <property type="entry name" value="HAD_2"/>
    <property type="match status" value="1"/>
</dbReference>
<protein>
    <submittedName>
        <fullName evidence="1">Haloacid dehalogenase</fullName>
    </submittedName>
</protein>
<dbReference type="STRING" id="28181.BEN30_00095"/>
<dbReference type="GO" id="GO:0005829">
    <property type="term" value="C:cytosol"/>
    <property type="evidence" value="ECO:0007669"/>
    <property type="project" value="TreeGrafter"/>
</dbReference>
<proteinExistence type="predicted"/>
<reference evidence="2" key="1">
    <citation type="submission" date="2016-07" db="EMBL/GenBank/DDBJ databases">
        <authorList>
            <person name="Florea S."/>
            <person name="Webb J.S."/>
            <person name="Jaromczyk J."/>
            <person name="Schardl C.L."/>
        </authorList>
    </citation>
    <scope>NUCLEOTIDE SEQUENCE [LARGE SCALE GENOMIC DNA]</scope>
    <source>
        <strain evidence="2">MV-1</strain>
    </source>
</reference>
<dbReference type="Gene3D" id="1.10.150.240">
    <property type="entry name" value="Putative phosphatase, domain 2"/>
    <property type="match status" value="1"/>
</dbReference>
<accession>A0A1E5QA28</accession>
<dbReference type="GO" id="GO:0006281">
    <property type="term" value="P:DNA repair"/>
    <property type="evidence" value="ECO:0007669"/>
    <property type="project" value="TreeGrafter"/>
</dbReference>
<dbReference type="NCBIfam" id="TIGR01509">
    <property type="entry name" value="HAD-SF-IA-v3"/>
    <property type="match status" value="1"/>
</dbReference>
<dbReference type="SFLD" id="SFLDG01129">
    <property type="entry name" value="C1.5:_HAD__Beta-PGM__Phosphata"/>
    <property type="match status" value="1"/>
</dbReference>
<dbReference type="PANTHER" id="PTHR43434">
    <property type="entry name" value="PHOSPHOGLYCOLATE PHOSPHATASE"/>
    <property type="match status" value="1"/>
</dbReference>
<evidence type="ECO:0000313" key="2">
    <source>
        <dbReference type="Proteomes" id="UP000095347"/>
    </source>
</evidence>
<dbReference type="EMBL" id="MCGG01000012">
    <property type="protein sequence ID" value="OEJ68601.1"/>
    <property type="molecule type" value="Genomic_DNA"/>
</dbReference>
<dbReference type="InterPro" id="IPR036412">
    <property type="entry name" value="HAD-like_sf"/>
</dbReference>
<dbReference type="InterPro" id="IPR006439">
    <property type="entry name" value="HAD-SF_hydro_IA"/>
</dbReference>
<dbReference type="RefSeq" id="WP_069957119.1">
    <property type="nucleotide sequence ID" value="NZ_MCGG01000012.1"/>
</dbReference>
<gene>
    <name evidence="1" type="ORF">BEN30_00095</name>
</gene>
<name>A0A1E5QA28_9PROT</name>
<dbReference type="AlphaFoldDB" id="A0A1E5QA28"/>
<dbReference type="InterPro" id="IPR023214">
    <property type="entry name" value="HAD_sf"/>
</dbReference>
<dbReference type="InterPro" id="IPR050155">
    <property type="entry name" value="HAD-like_hydrolase_sf"/>
</dbReference>
<keyword evidence="2" id="KW-1185">Reference proteome</keyword>
<dbReference type="SFLD" id="SFLDS00003">
    <property type="entry name" value="Haloacid_Dehalogenase"/>
    <property type="match status" value="1"/>
</dbReference>
<dbReference type="Proteomes" id="UP000095347">
    <property type="component" value="Unassembled WGS sequence"/>
</dbReference>
<dbReference type="InterPro" id="IPR023198">
    <property type="entry name" value="PGP-like_dom2"/>
</dbReference>